<dbReference type="CDD" id="cd21134">
    <property type="entry name" value="YTH"/>
    <property type="match status" value="1"/>
</dbReference>
<evidence type="ECO:0000256" key="2">
    <source>
        <dbReference type="SAM" id="MobiDB-lite"/>
    </source>
</evidence>
<reference evidence="5" key="1">
    <citation type="submission" date="2020-11" db="EMBL/GenBank/DDBJ databases">
        <authorList>
            <consortium name="DOE Joint Genome Institute"/>
            <person name="Ahrendt S."/>
            <person name="Riley R."/>
            <person name="Andreopoulos W."/>
            <person name="Labutti K."/>
            <person name="Pangilinan J."/>
            <person name="Ruiz-Duenas F.J."/>
            <person name="Barrasa J.M."/>
            <person name="Sanchez-Garcia M."/>
            <person name="Camarero S."/>
            <person name="Miyauchi S."/>
            <person name="Serrano A."/>
            <person name="Linde D."/>
            <person name="Babiker R."/>
            <person name="Drula E."/>
            <person name="Ayuso-Fernandez I."/>
            <person name="Pacheco R."/>
            <person name="Padilla G."/>
            <person name="Ferreira P."/>
            <person name="Barriuso J."/>
            <person name="Kellner H."/>
            <person name="Castanera R."/>
            <person name="Alfaro M."/>
            <person name="Ramirez L."/>
            <person name="Pisabarro A.G."/>
            <person name="Kuo A."/>
            <person name="Tritt A."/>
            <person name="Lipzen A."/>
            <person name="He G."/>
            <person name="Yan M."/>
            <person name="Ng V."/>
            <person name="Cullen D."/>
            <person name="Martin F."/>
            <person name="Rosso M.-N."/>
            <person name="Henrissat B."/>
            <person name="Hibbett D."/>
            <person name="Martinez A.T."/>
            <person name="Grigoriev I.V."/>
        </authorList>
    </citation>
    <scope>NUCLEOTIDE SEQUENCE</scope>
    <source>
        <strain evidence="5">AH 40177</strain>
    </source>
</reference>
<feature type="region of interest" description="Disordered" evidence="2">
    <location>
        <begin position="460"/>
        <end position="538"/>
    </location>
</feature>
<feature type="domain" description="RRM" evidence="3">
    <location>
        <begin position="374"/>
        <end position="443"/>
    </location>
</feature>
<keyword evidence="1" id="KW-0694">RNA-binding</keyword>
<evidence type="ECO:0000259" key="3">
    <source>
        <dbReference type="PROSITE" id="PS50102"/>
    </source>
</evidence>
<feature type="compositionally biased region" description="Low complexity" evidence="2">
    <location>
        <begin position="500"/>
        <end position="512"/>
    </location>
</feature>
<sequence length="606" mass="66636">MVESVSSQDILRNLTPKPNPFQQVRISNTQESFPEFGGDSSESAKDSNIGITASFMPGDVSGRGMPDKAGGTNRRSSSHQTNQPRRPAQNATPPSHFPPENPLGPPQVPSPNYAPSSQYGQRSGFFGQYTMSTQSPMGMPPATPQYAYPHGYQSVPDNTMISQNIHASYQPLLPPAPVYPYQQPPDGQPMYAQQGSTSPSPPMSSTSSQNPTPPYPSHGQFHSLRYPSSISPSQYSYSFPTSPVYQSQYAPAPYPQHYTSPPEVDGQGGWWYLPHANPPSYPGHYHYSPVHQEMENTYPASSAAVPAPLPAYPMSPVRPSTILTSADRPGSSVSSTSPSPVPHPSSSRSATGDRSTHAVRRPYHPNPPSHRSEWVMWAGNVPSDATHDELWRFFTQTEEPSAVLSIFLISRSSCAFVNYESDDDLQAAIAQFNGVPLRPHDSRCPRLVCRVRKIDDDLRAGVGGQRGVGMHSKWVKDQREKTKGKGKAAERFDQSDQDDSSSSNAALSASVSSDDESRPYFVKPTHSNSSGSYASTNSSLLSRHFPKRYFILKSLSQYDLDLSVEKNLWATQKHNEGILDQSYRTSNEVYLIFSVNKSGEFYGYAK</sequence>
<accession>A0A9P5PNN9</accession>
<dbReference type="GO" id="GO:0003729">
    <property type="term" value="F:mRNA binding"/>
    <property type="evidence" value="ECO:0007669"/>
    <property type="project" value="TreeGrafter"/>
</dbReference>
<dbReference type="PROSITE" id="PS50102">
    <property type="entry name" value="RRM"/>
    <property type="match status" value="1"/>
</dbReference>
<feature type="region of interest" description="Disordered" evidence="2">
    <location>
        <begin position="176"/>
        <end position="223"/>
    </location>
</feature>
<evidence type="ECO:0000256" key="1">
    <source>
        <dbReference type="PROSITE-ProRule" id="PRU00176"/>
    </source>
</evidence>
<feature type="compositionally biased region" description="Low complexity" evidence="2">
    <location>
        <begin position="527"/>
        <end position="538"/>
    </location>
</feature>
<dbReference type="SMART" id="SM00360">
    <property type="entry name" value="RRM"/>
    <property type="match status" value="1"/>
</dbReference>
<name>A0A9P5PNN9_9AGAR</name>
<dbReference type="PROSITE" id="PS50882">
    <property type="entry name" value="YTH"/>
    <property type="match status" value="1"/>
</dbReference>
<dbReference type="GO" id="GO:0000381">
    <property type="term" value="P:regulation of alternative mRNA splicing, via spliceosome"/>
    <property type="evidence" value="ECO:0007669"/>
    <property type="project" value="TreeGrafter"/>
</dbReference>
<feature type="compositionally biased region" description="Polar residues" evidence="2">
    <location>
        <begin position="20"/>
        <end position="32"/>
    </location>
</feature>
<dbReference type="InterPro" id="IPR035979">
    <property type="entry name" value="RBD_domain_sf"/>
</dbReference>
<feature type="compositionally biased region" description="Low complexity" evidence="2">
    <location>
        <begin position="329"/>
        <end position="349"/>
    </location>
</feature>
<evidence type="ECO:0000259" key="4">
    <source>
        <dbReference type="PROSITE" id="PS50882"/>
    </source>
</evidence>
<dbReference type="SUPFAM" id="SSF54928">
    <property type="entry name" value="RNA-binding domain, RBD"/>
    <property type="match status" value="1"/>
</dbReference>
<dbReference type="Gene3D" id="3.10.590.10">
    <property type="entry name" value="ph1033 like domains"/>
    <property type="match status" value="1"/>
</dbReference>
<dbReference type="GO" id="GO:1990247">
    <property type="term" value="F:N6-methyladenosine-containing RNA reader activity"/>
    <property type="evidence" value="ECO:0007669"/>
    <property type="project" value="TreeGrafter"/>
</dbReference>
<dbReference type="Pfam" id="PF25701">
    <property type="entry name" value="RRM_YTH1"/>
    <property type="match status" value="1"/>
</dbReference>
<keyword evidence="6" id="KW-1185">Reference proteome</keyword>
<dbReference type="AlphaFoldDB" id="A0A9P5PNN9"/>
<evidence type="ECO:0000313" key="5">
    <source>
        <dbReference type="EMBL" id="KAF9066457.1"/>
    </source>
</evidence>
<dbReference type="Gene3D" id="3.30.70.330">
    <property type="match status" value="1"/>
</dbReference>
<feature type="compositionally biased region" description="Polar residues" evidence="2">
    <location>
        <begin position="73"/>
        <end position="93"/>
    </location>
</feature>
<evidence type="ECO:0000313" key="6">
    <source>
        <dbReference type="Proteomes" id="UP000772434"/>
    </source>
</evidence>
<dbReference type="InterPro" id="IPR000504">
    <property type="entry name" value="RRM_dom"/>
</dbReference>
<gene>
    <name evidence="5" type="ORF">BDP27DRAFT_1012890</name>
</gene>
<dbReference type="InterPro" id="IPR012677">
    <property type="entry name" value="Nucleotide-bd_a/b_plait_sf"/>
</dbReference>
<dbReference type="PANTHER" id="PTHR12357">
    <property type="entry name" value="YTH YT521-B HOMOLOGY DOMAIN-CONTAINING"/>
    <property type="match status" value="1"/>
</dbReference>
<dbReference type="Pfam" id="PF04146">
    <property type="entry name" value="YTH"/>
    <property type="match status" value="1"/>
</dbReference>
<feature type="domain" description="YTH" evidence="4">
    <location>
        <begin position="547"/>
        <end position="606"/>
    </location>
</feature>
<feature type="compositionally biased region" description="Polar residues" evidence="2">
    <location>
        <begin position="1"/>
        <end position="10"/>
    </location>
</feature>
<dbReference type="EMBL" id="JADNRY010000087">
    <property type="protein sequence ID" value="KAF9066457.1"/>
    <property type="molecule type" value="Genomic_DNA"/>
</dbReference>
<feature type="region of interest" description="Disordered" evidence="2">
    <location>
        <begin position="1"/>
        <end position="150"/>
    </location>
</feature>
<dbReference type="InterPro" id="IPR007275">
    <property type="entry name" value="YTH_domain"/>
</dbReference>
<dbReference type="GO" id="GO:0000398">
    <property type="term" value="P:mRNA splicing, via spliceosome"/>
    <property type="evidence" value="ECO:0007669"/>
    <property type="project" value="TreeGrafter"/>
</dbReference>
<feature type="compositionally biased region" description="Pro residues" evidence="2">
    <location>
        <begin position="176"/>
        <end position="187"/>
    </location>
</feature>
<proteinExistence type="predicted"/>
<evidence type="ECO:0008006" key="7">
    <source>
        <dbReference type="Google" id="ProtNLM"/>
    </source>
</evidence>
<dbReference type="PANTHER" id="PTHR12357:SF3">
    <property type="entry name" value="YTH DOMAIN-CONTAINING PROTEIN 1"/>
    <property type="match status" value="1"/>
</dbReference>
<dbReference type="CDD" id="cd00590">
    <property type="entry name" value="RRM_SF"/>
    <property type="match status" value="1"/>
</dbReference>
<feature type="compositionally biased region" description="Pro residues" evidence="2">
    <location>
        <begin position="95"/>
        <end position="109"/>
    </location>
</feature>
<dbReference type="InterPro" id="IPR045168">
    <property type="entry name" value="YTH_prot"/>
</dbReference>
<dbReference type="Proteomes" id="UP000772434">
    <property type="component" value="Unassembled WGS sequence"/>
</dbReference>
<dbReference type="OrthoDB" id="6103986at2759"/>
<organism evidence="5 6">
    <name type="scientific">Rhodocollybia butyracea</name>
    <dbReference type="NCBI Taxonomy" id="206335"/>
    <lineage>
        <taxon>Eukaryota</taxon>
        <taxon>Fungi</taxon>
        <taxon>Dikarya</taxon>
        <taxon>Basidiomycota</taxon>
        <taxon>Agaricomycotina</taxon>
        <taxon>Agaricomycetes</taxon>
        <taxon>Agaricomycetidae</taxon>
        <taxon>Agaricales</taxon>
        <taxon>Marasmiineae</taxon>
        <taxon>Omphalotaceae</taxon>
        <taxon>Rhodocollybia</taxon>
    </lineage>
</organism>
<dbReference type="GO" id="GO:0005654">
    <property type="term" value="C:nucleoplasm"/>
    <property type="evidence" value="ECO:0007669"/>
    <property type="project" value="TreeGrafter"/>
</dbReference>
<feature type="compositionally biased region" description="Basic and acidic residues" evidence="2">
    <location>
        <begin position="474"/>
        <end position="494"/>
    </location>
</feature>
<feature type="region of interest" description="Disordered" evidence="2">
    <location>
        <begin position="318"/>
        <end position="372"/>
    </location>
</feature>
<protein>
    <recommendedName>
        <fullName evidence="7">YTH domain-containing protein</fullName>
    </recommendedName>
</protein>
<comment type="caution">
    <text evidence="5">The sequence shown here is derived from an EMBL/GenBank/DDBJ whole genome shotgun (WGS) entry which is preliminary data.</text>
</comment>
<dbReference type="InterPro" id="IPR057720">
    <property type="entry name" value="RRM_YTH1"/>
</dbReference>